<evidence type="ECO:0000256" key="2">
    <source>
        <dbReference type="ARBA" id="ARBA00008536"/>
    </source>
</evidence>
<evidence type="ECO:0000256" key="14">
    <source>
        <dbReference type="ARBA" id="ARBA00023136"/>
    </source>
</evidence>
<dbReference type="InterPro" id="IPR008271">
    <property type="entry name" value="Ser/Thr_kinase_AS"/>
</dbReference>
<organism evidence="19 20">
    <name type="scientific">Aristolochia fimbriata</name>
    <name type="common">White veined hardy Dutchman's pipe vine</name>
    <dbReference type="NCBI Taxonomy" id="158543"/>
    <lineage>
        <taxon>Eukaryota</taxon>
        <taxon>Viridiplantae</taxon>
        <taxon>Streptophyta</taxon>
        <taxon>Embryophyta</taxon>
        <taxon>Tracheophyta</taxon>
        <taxon>Spermatophyta</taxon>
        <taxon>Magnoliopsida</taxon>
        <taxon>Magnoliidae</taxon>
        <taxon>Piperales</taxon>
        <taxon>Aristolochiaceae</taxon>
        <taxon>Aristolochia</taxon>
    </lineage>
</organism>
<keyword evidence="6" id="KW-0723">Serine/threonine-protein kinase</keyword>
<evidence type="ECO:0000256" key="1">
    <source>
        <dbReference type="ARBA" id="ARBA00004251"/>
    </source>
</evidence>
<keyword evidence="8" id="KW-0732">Signal</keyword>
<dbReference type="InterPro" id="IPR013320">
    <property type="entry name" value="ConA-like_dom_sf"/>
</dbReference>
<evidence type="ECO:0000256" key="6">
    <source>
        <dbReference type="ARBA" id="ARBA00022527"/>
    </source>
</evidence>
<feature type="compositionally biased region" description="Polar residues" evidence="17">
    <location>
        <begin position="453"/>
        <end position="483"/>
    </location>
</feature>
<gene>
    <name evidence="19" type="ORF">H6P81_019652</name>
</gene>
<keyword evidence="9" id="KW-0430">Lectin</keyword>
<dbReference type="EMBL" id="JAINDJ010000008">
    <property type="protein sequence ID" value="KAG9439487.1"/>
    <property type="molecule type" value="Genomic_DNA"/>
</dbReference>
<keyword evidence="7" id="KW-0812">Transmembrane</keyword>
<dbReference type="Proteomes" id="UP000825729">
    <property type="component" value="Unassembled WGS sequence"/>
</dbReference>
<comment type="similarity">
    <text evidence="2">In the N-terminal section; belongs to the leguminous lectin family.</text>
</comment>
<evidence type="ECO:0000256" key="3">
    <source>
        <dbReference type="ARBA" id="ARBA00010217"/>
    </source>
</evidence>
<dbReference type="PANTHER" id="PTHR27007">
    <property type="match status" value="1"/>
</dbReference>
<dbReference type="InterPro" id="IPR001220">
    <property type="entry name" value="Legume_lectin_dom"/>
</dbReference>
<dbReference type="Pfam" id="PF00139">
    <property type="entry name" value="Lectin_legB"/>
    <property type="match status" value="1"/>
</dbReference>
<evidence type="ECO:0000256" key="7">
    <source>
        <dbReference type="ARBA" id="ARBA00022692"/>
    </source>
</evidence>
<accession>A0AAV7DVH4</accession>
<dbReference type="FunFam" id="1.10.510.10:FF:000108">
    <property type="entry name" value="L-type lectin-domain containing receptor kinase S.4"/>
    <property type="match status" value="1"/>
</dbReference>
<dbReference type="Gene3D" id="2.60.120.200">
    <property type="match status" value="1"/>
</dbReference>
<evidence type="ECO:0000256" key="17">
    <source>
        <dbReference type="SAM" id="MobiDB-lite"/>
    </source>
</evidence>
<evidence type="ECO:0000256" key="8">
    <source>
        <dbReference type="ARBA" id="ARBA00022729"/>
    </source>
</evidence>
<dbReference type="Gene3D" id="1.10.510.10">
    <property type="entry name" value="Transferase(Phosphotransferase) domain 1"/>
    <property type="match status" value="1"/>
</dbReference>
<dbReference type="CDD" id="cd06899">
    <property type="entry name" value="lectin_legume_LecRK_Arcelin_ConA"/>
    <property type="match status" value="1"/>
</dbReference>
<keyword evidence="13" id="KW-1133">Transmembrane helix</keyword>
<dbReference type="EC" id="2.7.11.1" evidence="4"/>
<proteinExistence type="inferred from homology"/>
<evidence type="ECO:0000256" key="11">
    <source>
        <dbReference type="ARBA" id="ARBA00022777"/>
    </source>
</evidence>
<comment type="caution">
    <text evidence="19">The sequence shown here is derived from an EMBL/GenBank/DDBJ whole genome shotgun (WGS) entry which is preliminary data.</text>
</comment>
<dbReference type="SMART" id="SM00220">
    <property type="entry name" value="S_TKc"/>
    <property type="match status" value="1"/>
</dbReference>
<dbReference type="FunFam" id="2.60.120.200:FF:000112">
    <property type="entry name" value="L-type lectin-domain containing receptor kinase V.9"/>
    <property type="match status" value="1"/>
</dbReference>
<evidence type="ECO:0000256" key="12">
    <source>
        <dbReference type="ARBA" id="ARBA00022840"/>
    </source>
</evidence>
<feature type="region of interest" description="Disordered" evidence="17">
    <location>
        <begin position="447"/>
        <end position="483"/>
    </location>
</feature>
<dbReference type="PROSITE" id="PS00108">
    <property type="entry name" value="PROTEIN_KINASE_ST"/>
    <property type="match status" value="1"/>
</dbReference>
<dbReference type="Pfam" id="PF00069">
    <property type="entry name" value="Pkinase"/>
    <property type="match status" value="1"/>
</dbReference>
<dbReference type="SUPFAM" id="SSF56112">
    <property type="entry name" value="Protein kinase-like (PK-like)"/>
    <property type="match status" value="1"/>
</dbReference>
<evidence type="ECO:0000313" key="20">
    <source>
        <dbReference type="Proteomes" id="UP000825729"/>
    </source>
</evidence>
<dbReference type="InterPro" id="IPR000719">
    <property type="entry name" value="Prot_kinase_dom"/>
</dbReference>
<keyword evidence="10" id="KW-0547">Nucleotide-binding</keyword>
<comment type="catalytic activity">
    <reaction evidence="16">
        <text>L-seryl-[protein] + ATP = O-phospho-L-seryl-[protein] + ADP + H(+)</text>
        <dbReference type="Rhea" id="RHEA:17989"/>
        <dbReference type="Rhea" id="RHEA-COMP:9863"/>
        <dbReference type="Rhea" id="RHEA-COMP:11604"/>
        <dbReference type="ChEBI" id="CHEBI:15378"/>
        <dbReference type="ChEBI" id="CHEBI:29999"/>
        <dbReference type="ChEBI" id="CHEBI:30616"/>
        <dbReference type="ChEBI" id="CHEBI:83421"/>
        <dbReference type="ChEBI" id="CHEBI:456216"/>
        <dbReference type="EC" id="2.7.11.1"/>
    </reaction>
</comment>
<reference evidence="19 20" key="1">
    <citation type="submission" date="2021-07" db="EMBL/GenBank/DDBJ databases">
        <title>The Aristolochia fimbriata genome: insights into angiosperm evolution, floral development and chemical biosynthesis.</title>
        <authorList>
            <person name="Jiao Y."/>
        </authorList>
    </citation>
    <scope>NUCLEOTIDE SEQUENCE [LARGE SCALE GENOMIC DNA]</scope>
    <source>
        <strain evidence="19">IBCAS-2021</strain>
        <tissue evidence="19">Leaf</tissue>
    </source>
</reference>
<evidence type="ECO:0000256" key="15">
    <source>
        <dbReference type="ARBA" id="ARBA00047899"/>
    </source>
</evidence>
<feature type="domain" description="Protein kinase" evidence="18">
    <location>
        <begin position="94"/>
        <end position="418"/>
    </location>
</feature>
<dbReference type="InterPro" id="IPR011009">
    <property type="entry name" value="Kinase-like_dom_sf"/>
</dbReference>
<name>A0AAV7DVH4_ARIFI</name>
<evidence type="ECO:0000256" key="9">
    <source>
        <dbReference type="ARBA" id="ARBA00022734"/>
    </source>
</evidence>
<dbReference type="GO" id="GO:0030246">
    <property type="term" value="F:carbohydrate binding"/>
    <property type="evidence" value="ECO:0007669"/>
    <property type="project" value="UniProtKB-KW"/>
</dbReference>
<comment type="similarity">
    <text evidence="3">In the C-terminal section; belongs to the protein kinase superfamily. Ser/Thr protein kinase family.</text>
</comment>
<dbReference type="GO" id="GO:0005524">
    <property type="term" value="F:ATP binding"/>
    <property type="evidence" value="ECO:0007669"/>
    <property type="project" value="UniProtKB-KW"/>
</dbReference>
<dbReference type="PROSITE" id="PS50011">
    <property type="entry name" value="PROTEIN_KINASE_DOM"/>
    <property type="match status" value="1"/>
</dbReference>
<evidence type="ECO:0000256" key="4">
    <source>
        <dbReference type="ARBA" id="ARBA00012513"/>
    </source>
</evidence>
<keyword evidence="14" id="KW-0472">Membrane</keyword>
<dbReference type="AlphaFoldDB" id="A0AAV7DVH4"/>
<keyword evidence="11" id="KW-0808">Transferase</keyword>
<keyword evidence="11" id="KW-0418">Kinase</keyword>
<evidence type="ECO:0000313" key="19">
    <source>
        <dbReference type="EMBL" id="KAG9439487.1"/>
    </source>
</evidence>
<dbReference type="SUPFAM" id="SSF49899">
    <property type="entry name" value="Concanavalin A-like lectins/glucanases"/>
    <property type="match status" value="1"/>
</dbReference>
<evidence type="ECO:0000259" key="18">
    <source>
        <dbReference type="PROSITE" id="PS50011"/>
    </source>
</evidence>
<evidence type="ECO:0000256" key="16">
    <source>
        <dbReference type="ARBA" id="ARBA00048679"/>
    </source>
</evidence>
<keyword evidence="5" id="KW-1003">Cell membrane</keyword>
<dbReference type="InterPro" id="IPR050528">
    <property type="entry name" value="L-type_Lectin-RKs"/>
</dbReference>
<protein>
    <recommendedName>
        <fullName evidence="4">non-specific serine/threonine protein kinase</fullName>
        <ecNumber evidence="4">2.7.11.1</ecNumber>
    </recommendedName>
</protein>
<evidence type="ECO:0000256" key="10">
    <source>
        <dbReference type="ARBA" id="ARBA00022741"/>
    </source>
</evidence>
<keyword evidence="12" id="KW-0067">ATP-binding</keyword>
<dbReference type="GO" id="GO:0004674">
    <property type="term" value="F:protein serine/threonine kinase activity"/>
    <property type="evidence" value="ECO:0007669"/>
    <property type="project" value="UniProtKB-KW"/>
</dbReference>
<sequence length="483" mass="52910">MTREWRSSPLKASLGLPPPVPGLKINSVDGKRVFPSFSTTFVIAVVPAEKGFGAGNGMSFLLSPTSQLLGVLPAQYLGLFNVSNNGNSSNNITAIEFDTIQNAEFGDINDNHVGIDVNGLVSVFSLPAGYYKDDDGGALQSINLIDGNPLQVWVEYNETMKNLDVTLFPTSLKRPKRPLLSTLIDLSSVASDSVYVGFSAATGSILTSQYVLGWSFKTNGQAQPLNISALPNLPRPNQSQNRSKFSTSARLFSLFEGEGDTRFKIINQVASGLFFLHERWTQTVLHRDIKASNVLLDADFNGKLGDFGLSRLYDHGSDPHTTRLVGTIGYIAPELNRTGKATKSTDVYAFGIFLLEVVCGRRPMDVRAEEIMLVDWVSECFREGRILKVLDRKLQEITAGFGADEKEEMELVLKLGLLCSLELERGRPNMGLVMRYLRREEHPPEVPLAALRSPSSTATTQGSPNHFMSSPSLESNSLLVCGR</sequence>
<keyword evidence="20" id="KW-1185">Reference proteome</keyword>
<comment type="catalytic activity">
    <reaction evidence="15">
        <text>L-threonyl-[protein] + ATP = O-phospho-L-threonyl-[protein] + ADP + H(+)</text>
        <dbReference type="Rhea" id="RHEA:46608"/>
        <dbReference type="Rhea" id="RHEA-COMP:11060"/>
        <dbReference type="Rhea" id="RHEA-COMP:11605"/>
        <dbReference type="ChEBI" id="CHEBI:15378"/>
        <dbReference type="ChEBI" id="CHEBI:30013"/>
        <dbReference type="ChEBI" id="CHEBI:30616"/>
        <dbReference type="ChEBI" id="CHEBI:61977"/>
        <dbReference type="ChEBI" id="CHEBI:456216"/>
        <dbReference type="EC" id="2.7.11.1"/>
    </reaction>
</comment>
<comment type="subcellular location">
    <subcellularLocation>
        <location evidence="1">Cell membrane</location>
        <topology evidence="1">Single-pass type I membrane protein</topology>
    </subcellularLocation>
</comment>
<evidence type="ECO:0000256" key="5">
    <source>
        <dbReference type="ARBA" id="ARBA00022475"/>
    </source>
</evidence>
<evidence type="ECO:0000256" key="13">
    <source>
        <dbReference type="ARBA" id="ARBA00022989"/>
    </source>
</evidence>
<dbReference type="GO" id="GO:0005886">
    <property type="term" value="C:plasma membrane"/>
    <property type="evidence" value="ECO:0007669"/>
    <property type="project" value="UniProtKB-SubCell"/>
</dbReference>